<evidence type="ECO:0000256" key="3">
    <source>
        <dbReference type="ARBA" id="ARBA00012949"/>
    </source>
</evidence>
<evidence type="ECO:0000256" key="5">
    <source>
        <dbReference type="ARBA" id="ARBA00022967"/>
    </source>
</evidence>
<evidence type="ECO:0000256" key="6">
    <source>
        <dbReference type="ARBA" id="ARBA00022989"/>
    </source>
</evidence>
<dbReference type="InterPro" id="IPR000298">
    <property type="entry name" value="Cyt_c_oxidase-like_su3"/>
</dbReference>
<reference evidence="12 13" key="1">
    <citation type="submission" date="2024-06" db="EMBL/GenBank/DDBJ databases">
        <title>Sorghum-associated microbial communities from plants grown in Nebraska, USA.</title>
        <authorList>
            <person name="Schachtman D."/>
        </authorList>
    </citation>
    <scope>NUCLEOTIDE SEQUENCE [LARGE SCALE GENOMIC DNA]</scope>
    <source>
        <strain evidence="12 13">1757</strain>
    </source>
</reference>
<accession>A0ABV2PX69</accession>
<evidence type="ECO:0000259" key="11">
    <source>
        <dbReference type="PROSITE" id="PS50253"/>
    </source>
</evidence>
<keyword evidence="4 10" id="KW-0812">Transmembrane</keyword>
<organism evidence="12 13">
    <name type="scientific">Rhodanobacter soli</name>
    <dbReference type="NCBI Taxonomy" id="590609"/>
    <lineage>
        <taxon>Bacteria</taxon>
        <taxon>Pseudomonadati</taxon>
        <taxon>Pseudomonadota</taxon>
        <taxon>Gammaproteobacteria</taxon>
        <taxon>Lysobacterales</taxon>
        <taxon>Rhodanobacteraceae</taxon>
        <taxon>Rhodanobacter</taxon>
    </lineage>
</organism>
<dbReference type="PANTHER" id="PTHR11403">
    <property type="entry name" value="CYTOCHROME C OXIDASE SUBUNIT III"/>
    <property type="match status" value="1"/>
</dbReference>
<feature type="transmembrane region" description="Helical" evidence="10">
    <location>
        <begin position="212"/>
        <end position="229"/>
    </location>
</feature>
<dbReference type="Proteomes" id="UP001549251">
    <property type="component" value="Unassembled WGS sequence"/>
</dbReference>
<dbReference type="Gene3D" id="1.20.120.80">
    <property type="entry name" value="Cytochrome c oxidase, subunit III, four-helix bundle"/>
    <property type="match status" value="1"/>
</dbReference>
<gene>
    <name evidence="12" type="ORF">ABIE04_001966</name>
</gene>
<evidence type="ECO:0000256" key="1">
    <source>
        <dbReference type="ARBA" id="ARBA00004141"/>
    </source>
</evidence>
<comment type="subcellular location">
    <subcellularLocation>
        <location evidence="1">Membrane</location>
        <topology evidence="1">Multi-pass membrane protein</topology>
    </subcellularLocation>
</comment>
<dbReference type="Gene3D" id="1.10.287.70">
    <property type="match status" value="1"/>
</dbReference>
<keyword evidence="5" id="KW-1278">Translocase</keyword>
<keyword evidence="6 10" id="KW-1133">Transmembrane helix</keyword>
<dbReference type="InterPro" id="IPR033945">
    <property type="entry name" value="Cyt_c_oxase_su3_dom"/>
</dbReference>
<dbReference type="EC" id="7.1.1.9" evidence="3"/>
<feature type="transmembrane region" description="Helical" evidence="10">
    <location>
        <begin position="110"/>
        <end position="130"/>
    </location>
</feature>
<dbReference type="PANTHER" id="PTHR11403:SF7">
    <property type="entry name" value="CYTOCHROME C OXIDASE SUBUNIT 3"/>
    <property type="match status" value="1"/>
</dbReference>
<dbReference type="CDD" id="cd01665">
    <property type="entry name" value="Cyt_c_Oxidase_III"/>
    <property type="match status" value="1"/>
</dbReference>
<evidence type="ECO:0000256" key="9">
    <source>
        <dbReference type="ARBA" id="ARBA00031625"/>
    </source>
</evidence>
<sequence>MQFPGRHDGAKVIKRNPRGYTMGQQHDAYFVPAKSSWPIVAAVVMFITVFGAAHWLNAEPGEAGFGKTVLTIGVLGVLGMFFGWFRSVINESLAGSYNHQVDTSFRMGMMWFIFSEVMFFGAFFGALFYIRMFSVPWLGGHGHGVLTHEFLWSDYTAAWGANGGNGPEQAGGAFRTVPAWGLPLLNTLILLSSSVTVTIAHHALRAGHRGKILLFLGLTVLLGATFLYFQAHEYMEAYKELNLTLHSGVYGSTFFLLTGFHGLHVTLGTIMLAVIWLRVLKGHFNKDHHFGFEAVAWYWHFVDVVWLGLFMFVYIL</sequence>
<feature type="transmembrane region" description="Helical" evidence="10">
    <location>
        <begin position="68"/>
        <end position="89"/>
    </location>
</feature>
<protein>
    <recommendedName>
        <fullName evidence="3">cytochrome-c oxidase</fullName>
        <ecNumber evidence="3">7.1.1.9</ecNumber>
    </recommendedName>
    <alternativeName>
        <fullName evidence="8">Cytochrome aa3 subunit 3</fullName>
    </alternativeName>
    <alternativeName>
        <fullName evidence="9">Cytochrome c oxidase polypeptide III</fullName>
    </alternativeName>
</protein>
<evidence type="ECO:0000256" key="2">
    <source>
        <dbReference type="ARBA" id="ARBA00010581"/>
    </source>
</evidence>
<feature type="transmembrane region" description="Helical" evidence="10">
    <location>
        <begin position="180"/>
        <end position="200"/>
    </location>
</feature>
<evidence type="ECO:0000256" key="10">
    <source>
        <dbReference type="SAM" id="Phobius"/>
    </source>
</evidence>
<keyword evidence="7 10" id="KW-0472">Membrane</keyword>
<feature type="transmembrane region" description="Helical" evidence="10">
    <location>
        <begin position="297"/>
        <end position="315"/>
    </location>
</feature>
<feature type="transmembrane region" description="Helical" evidence="10">
    <location>
        <begin position="249"/>
        <end position="277"/>
    </location>
</feature>
<name>A0ABV2PX69_9GAMM</name>
<dbReference type="EMBL" id="JBEPSD010000001">
    <property type="protein sequence ID" value="MET4569639.1"/>
    <property type="molecule type" value="Genomic_DNA"/>
</dbReference>
<evidence type="ECO:0000256" key="8">
    <source>
        <dbReference type="ARBA" id="ARBA00031400"/>
    </source>
</evidence>
<evidence type="ECO:0000256" key="4">
    <source>
        <dbReference type="ARBA" id="ARBA00022692"/>
    </source>
</evidence>
<feature type="transmembrane region" description="Helical" evidence="10">
    <location>
        <begin position="37"/>
        <end position="56"/>
    </location>
</feature>
<evidence type="ECO:0000313" key="13">
    <source>
        <dbReference type="Proteomes" id="UP001549251"/>
    </source>
</evidence>
<comment type="caution">
    <text evidence="12">The sequence shown here is derived from an EMBL/GenBank/DDBJ whole genome shotgun (WGS) entry which is preliminary data.</text>
</comment>
<evidence type="ECO:0000313" key="12">
    <source>
        <dbReference type="EMBL" id="MET4569639.1"/>
    </source>
</evidence>
<dbReference type="Pfam" id="PF00510">
    <property type="entry name" value="COX3"/>
    <property type="match status" value="2"/>
</dbReference>
<dbReference type="InterPro" id="IPR013833">
    <property type="entry name" value="Cyt_c_oxidase_su3_a-hlx"/>
</dbReference>
<dbReference type="SUPFAM" id="SSF81452">
    <property type="entry name" value="Cytochrome c oxidase subunit III-like"/>
    <property type="match status" value="1"/>
</dbReference>
<evidence type="ECO:0000256" key="7">
    <source>
        <dbReference type="ARBA" id="ARBA00023136"/>
    </source>
</evidence>
<dbReference type="InterPro" id="IPR024791">
    <property type="entry name" value="Cyt_c/ubiquinol_Oxase_su3"/>
</dbReference>
<comment type="similarity">
    <text evidence="2">Belongs to the cytochrome c oxidase subunit 3 family.</text>
</comment>
<dbReference type="PROSITE" id="PS50253">
    <property type="entry name" value="COX3"/>
    <property type="match status" value="1"/>
</dbReference>
<feature type="domain" description="Heme-copper oxidase subunit III family profile" evidence="11">
    <location>
        <begin position="25"/>
        <end position="316"/>
    </location>
</feature>
<proteinExistence type="inferred from homology"/>
<keyword evidence="13" id="KW-1185">Reference proteome</keyword>
<dbReference type="InterPro" id="IPR035973">
    <property type="entry name" value="Cyt_c_oxidase_su3-like_sf"/>
</dbReference>